<accession>A0A654LT28</accession>
<evidence type="ECO:0000313" key="2">
    <source>
        <dbReference type="Proteomes" id="UP000058925"/>
    </source>
</evidence>
<keyword evidence="2" id="KW-1185">Reference proteome</keyword>
<dbReference type="OrthoDB" id="373077at2157"/>
<reference evidence="2" key="1">
    <citation type="submission" date="2015-10" db="EMBL/GenBank/DDBJ databases">
        <title>Niche specialization of a soil ammonia-oxidizing archaeon, Candidatus Nitrosocosmicus oleophilus.</title>
        <authorList>
            <person name="Jung M.-Y."/>
            <person name="Rhee S.-K."/>
        </authorList>
    </citation>
    <scope>NUCLEOTIDE SEQUENCE [LARGE SCALE GENOMIC DNA]</scope>
    <source>
        <strain evidence="2">MY3</strain>
    </source>
</reference>
<dbReference type="Proteomes" id="UP000058925">
    <property type="component" value="Chromosome"/>
</dbReference>
<sequence>MSDIKPLRCPICHYETVNWVLHEWKDQIKIKSWMSHDMFDHLKKTHDLNEDRSIRKL</sequence>
<proteinExistence type="predicted"/>
<dbReference type="KEGG" id="taa:NMY3_00304"/>
<dbReference type="RefSeq" id="WP_196817159.1">
    <property type="nucleotide sequence ID" value="NZ_CP012850.1"/>
</dbReference>
<protein>
    <submittedName>
        <fullName evidence="1">Uncharacterized protein</fullName>
    </submittedName>
</protein>
<dbReference type="AlphaFoldDB" id="A0A654LT28"/>
<organism evidence="1 2">
    <name type="scientific">Candidatus Nitrosocosmicus oleophilus</name>
    <dbReference type="NCBI Taxonomy" id="1353260"/>
    <lineage>
        <taxon>Archaea</taxon>
        <taxon>Nitrososphaerota</taxon>
        <taxon>Nitrososphaeria</taxon>
        <taxon>Nitrososphaerales</taxon>
        <taxon>Nitrososphaeraceae</taxon>
        <taxon>Candidatus Nitrosocosmicus</taxon>
    </lineage>
</organism>
<dbReference type="EMBL" id="CP012850">
    <property type="protein sequence ID" value="ALI34518.1"/>
    <property type="molecule type" value="Genomic_DNA"/>
</dbReference>
<dbReference type="GeneID" id="60420490"/>
<gene>
    <name evidence="1" type="ORF">NMY3_00304</name>
</gene>
<name>A0A654LT28_9ARCH</name>
<evidence type="ECO:0000313" key="1">
    <source>
        <dbReference type="EMBL" id="ALI34518.1"/>
    </source>
</evidence>